<dbReference type="EMBL" id="SJZB01000036">
    <property type="protein sequence ID" value="TCJ13820.1"/>
    <property type="molecule type" value="Genomic_DNA"/>
</dbReference>
<name>A0A4R1BA59_9PROT</name>
<sequence length="281" mass="32010">MSDIAIFVDDSHRFARQHYFLHLMMEEWRHAGWRIRLCEGTRRPPDADLALLHVDLTRLPDDYLDLAGRYPSVVNGAAVDISKRRISRYLVTRDDAYAGPVIVKTDANCGGIGERARRYRVPLLGRLRRSLDRRRHWTRAAFLTSGDYPIYPGKEAVPAAVWDNPALVVERFLAERRGSQYCLRQWVFFGERELNKISYSEHPIIKANTVIGSELLGEVPETLRAMRAELAVDYGKFDYVMQDGEAILLDANRTPTYGNRLGPKAAEYAALLASGLTAFQR</sequence>
<evidence type="ECO:0000313" key="1">
    <source>
        <dbReference type="EMBL" id="TCJ13820.1"/>
    </source>
</evidence>
<dbReference type="OrthoDB" id="7337972at2"/>
<dbReference type="RefSeq" id="WP_131447076.1">
    <property type="nucleotide sequence ID" value="NZ_SJZB01000036.1"/>
</dbReference>
<protein>
    <recommendedName>
        <fullName evidence="3">ATP-grasp domain-containing protein</fullName>
    </recommendedName>
</protein>
<keyword evidence="2" id="KW-1185">Reference proteome</keyword>
<evidence type="ECO:0008006" key="3">
    <source>
        <dbReference type="Google" id="ProtNLM"/>
    </source>
</evidence>
<dbReference type="Proteomes" id="UP000295443">
    <property type="component" value="Unassembled WGS sequence"/>
</dbReference>
<reference evidence="1 2" key="1">
    <citation type="submission" date="2019-03" db="EMBL/GenBank/DDBJ databases">
        <title>Genome sequence of Thiobacillaceae bacterium LSR1, a sulfur-oxidizing bacterium isolated from freshwater sediment.</title>
        <authorList>
            <person name="Li S."/>
        </authorList>
    </citation>
    <scope>NUCLEOTIDE SEQUENCE [LARGE SCALE GENOMIC DNA]</scope>
    <source>
        <strain evidence="1 2">LSR1</strain>
    </source>
</reference>
<dbReference type="AlphaFoldDB" id="A0A4R1BA59"/>
<comment type="caution">
    <text evidence="1">The sequence shown here is derived from an EMBL/GenBank/DDBJ whole genome shotgun (WGS) entry which is preliminary data.</text>
</comment>
<proteinExistence type="predicted"/>
<accession>A0A4R1BA59</accession>
<gene>
    <name evidence="1" type="ORF">EZJ19_09790</name>
</gene>
<evidence type="ECO:0000313" key="2">
    <source>
        <dbReference type="Proteomes" id="UP000295443"/>
    </source>
</evidence>
<organism evidence="1 2">
    <name type="scientific">Parasulfuritortus cantonensis</name>
    <dbReference type="NCBI Taxonomy" id="2528202"/>
    <lineage>
        <taxon>Bacteria</taxon>
        <taxon>Pseudomonadati</taxon>
        <taxon>Pseudomonadota</taxon>
        <taxon>Betaproteobacteria</taxon>
        <taxon>Nitrosomonadales</taxon>
        <taxon>Thiobacillaceae</taxon>
        <taxon>Parasulfuritortus</taxon>
    </lineage>
</organism>